<proteinExistence type="predicted"/>
<sequence length="274" mass="30669">MMALTVDKSDAYVLRDMYEIPESVAVEKFRAAWDVVAQYNPILRTRLVFIPGLGTCQVVVDEPIPWQHGDNLDEYLNNDRSKPMNYGTPLARFAIVNEGTRKVFVWTVHHALYDGYSMDITLAAVDHAFRTEFGVFPTRPFAEFIGYLDKIDKDALKQFWIQQLTDLETSPFPVAPTGHRCQADNTVQYAVPFSLDRRAGVTTATLLKGAWGILVSRLSESQDVVFGVTQSGRDVELAGIERINGPTITTVSSPIGLLPLKGKWCADPFRNRSP</sequence>
<dbReference type="InterPro" id="IPR001242">
    <property type="entry name" value="Condensation_dom"/>
</dbReference>
<evidence type="ECO:0000259" key="2">
    <source>
        <dbReference type="Pfam" id="PF00668"/>
    </source>
</evidence>
<organism evidence="3 4">
    <name type="scientific">Humicola insolens</name>
    <name type="common">Soft-rot fungus</name>
    <dbReference type="NCBI Taxonomy" id="85995"/>
    <lineage>
        <taxon>Eukaryota</taxon>
        <taxon>Fungi</taxon>
        <taxon>Dikarya</taxon>
        <taxon>Ascomycota</taxon>
        <taxon>Pezizomycotina</taxon>
        <taxon>Sordariomycetes</taxon>
        <taxon>Sordariomycetidae</taxon>
        <taxon>Sordariales</taxon>
        <taxon>Chaetomiaceae</taxon>
        <taxon>Mycothermus</taxon>
    </lineage>
</organism>
<dbReference type="PANTHER" id="PTHR45527">
    <property type="entry name" value="NONRIBOSOMAL PEPTIDE SYNTHETASE"/>
    <property type="match status" value="1"/>
</dbReference>
<reference evidence="3 4" key="1">
    <citation type="journal article" date="2024" name="Commun. Biol.">
        <title>Comparative genomic analysis of thermophilic fungi reveals convergent evolutionary adaptations and gene losses.</title>
        <authorList>
            <person name="Steindorff A.S."/>
            <person name="Aguilar-Pontes M.V."/>
            <person name="Robinson A.J."/>
            <person name="Andreopoulos B."/>
            <person name="LaButti K."/>
            <person name="Kuo A."/>
            <person name="Mondo S."/>
            <person name="Riley R."/>
            <person name="Otillar R."/>
            <person name="Haridas S."/>
            <person name="Lipzen A."/>
            <person name="Grimwood J."/>
            <person name="Schmutz J."/>
            <person name="Clum A."/>
            <person name="Reid I.D."/>
            <person name="Moisan M.C."/>
            <person name="Butler G."/>
            <person name="Nguyen T.T.M."/>
            <person name="Dewar K."/>
            <person name="Conant G."/>
            <person name="Drula E."/>
            <person name="Henrissat B."/>
            <person name="Hansel C."/>
            <person name="Singer S."/>
            <person name="Hutchinson M.I."/>
            <person name="de Vries R.P."/>
            <person name="Natvig D.O."/>
            <person name="Powell A.J."/>
            <person name="Tsang A."/>
            <person name="Grigoriev I.V."/>
        </authorList>
    </citation>
    <scope>NUCLEOTIDE SEQUENCE [LARGE SCALE GENOMIC DNA]</scope>
    <source>
        <strain evidence="3 4">CBS 620.91</strain>
    </source>
</reference>
<feature type="domain" description="Condensation" evidence="2">
    <location>
        <begin position="7"/>
        <end position="251"/>
    </location>
</feature>
<dbReference type="InterPro" id="IPR023213">
    <property type="entry name" value="CAT-like_dom_sf"/>
</dbReference>
<keyword evidence="1" id="KW-0436">Ligase</keyword>
<dbReference type="EMBL" id="JAZGSY010000146">
    <property type="protein sequence ID" value="KAL1839672.1"/>
    <property type="molecule type" value="Genomic_DNA"/>
</dbReference>
<keyword evidence="4" id="KW-1185">Reference proteome</keyword>
<dbReference type="CDD" id="cd19545">
    <property type="entry name" value="FUM14_C_NRPS-like"/>
    <property type="match status" value="1"/>
</dbReference>
<name>A0ABR3VDT0_HUMIN</name>
<gene>
    <name evidence="3" type="ORF">VTJ49DRAFT_1282</name>
</gene>
<dbReference type="Gene3D" id="3.30.559.30">
    <property type="entry name" value="Nonribosomal peptide synthetase, condensation domain"/>
    <property type="match status" value="1"/>
</dbReference>
<dbReference type="SUPFAM" id="SSF52777">
    <property type="entry name" value="CoA-dependent acyltransferases"/>
    <property type="match status" value="2"/>
</dbReference>
<accession>A0ABR3VDT0</accession>
<protein>
    <recommendedName>
        <fullName evidence="2">Condensation domain-containing protein</fullName>
    </recommendedName>
</protein>
<dbReference type="Gene3D" id="3.30.559.10">
    <property type="entry name" value="Chloramphenicol acetyltransferase-like domain"/>
    <property type="match status" value="1"/>
</dbReference>
<evidence type="ECO:0000313" key="4">
    <source>
        <dbReference type="Proteomes" id="UP001583172"/>
    </source>
</evidence>
<dbReference type="PANTHER" id="PTHR45527:SF16">
    <property type="entry name" value="NONRIBOSOMAL PEPTIDE SYNTHASE ATNA-RELATED"/>
    <property type="match status" value="1"/>
</dbReference>
<dbReference type="Proteomes" id="UP001583172">
    <property type="component" value="Unassembled WGS sequence"/>
</dbReference>
<dbReference type="Pfam" id="PF00668">
    <property type="entry name" value="Condensation"/>
    <property type="match status" value="1"/>
</dbReference>
<evidence type="ECO:0000256" key="1">
    <source>
        <dbReference type="ARBA" id="ARBA00022598"/>
    </source>
</evidence>
<comment type="caution">
    <text evidence="3">The sequence shown here is derived from an EMBL/GenBank/DDBJ whole genome shotgun (WGS) entry which is preliminary data.</text>
</comment>
<evidence type="ECO:0000313" key="3">
    <source>
        <dbReference type="EMBL" id="KAL1839672.1"/>
    </source>
</evidence>